<dbReference type="InterPro" id="IPR003362">
    <property type="entry name" value="Bact_transf"/>
</dbReference>
<keyword evidence="3 9" id="KW-0808">Transferase</keyword>
<keyword evidence="6 7" id="KW-0472">Membrane</keyword>
<dbReference type="NCBIfam" id="TIGR03023">
    <property type="entry name" value="WcaJ_sugtrans"/>
    <property type="match status" value="1"/>
</dbReference>
<evidence type="ECO:0000256" key="1">
    <source>
        <dbReference type="ARBA" id="ARBA00004141"/>
    </source>
</evidence>
<protein>
    <submittedName>
        <fullName evidence="9">Undecaprenyl-phosphate glucose phosphotransferase</fullName>
        <ecNumber evidence="9">2.7.8.31</ecNumber>
    </submittedName>
</protein>
<evidence type="ECO:0000313" key="9">
    <source>
        <dbReference type="EMBL" id="MBM7124770.1"/>
    </source>
</evidence>
<feature type="transmembrane region" description="Helical" evidence="7">
    <location>
        <begin position="94"/>
        <end position="113"/>
    </location>
</feature>
<name>A0ABS2K0K0_9GAMM</name>
<feature type="transmembrane region" description="Helical" evidence="7">
    <location>
        <begin position="63"/>
        <end position="82"/>
    </location>
</feature>
<dbReference type="Pfam" id="PF02397">
    <property type="entry name" value="Bac_transf"/>
    <property type="match status" value="1"/>
</dbReference>
<feature type="transmembrane region" description="Helical" evidence="7">
    <location>
        <begin position="31"/>
        <end position="51"/>
    </location>
</feature>
<evidence type="ECO:0000256" key="2">
    <source>
        <dbReference type="ARBA" id="ARBA00006464"/>
    </source>
</evidence>
<dbReference type="Proteomes" id="UP001430149">
    <property type="component" value="Unassembled WGS sequence"/>
</dbReference>
<evidence type="ECO:0000256" key="4">
    <source>
        <dbReference type="ARBA" id="ARBA00022692"/>
    </source>
</evidence>
<comment type="similarity">
    <text evidence="2">Belongs to the bacterial sugar transferase family.</text>
</comment>
<evidence type="ECO:0000256" key="3">
    <source>
        <dbReference type="ARBA" id="ARBA00022679"/>
    </source>
</evidence>
<keyword evidence="10" id="KW-1185">Reference proteome</keyword>
<sequence length="447" mass="50364">MLLDLLSIVSATWLAYRYIGGAWISPSDSDVALGLTCSLLLLLAFVVVGVYAGKYQTRPTGAIARIVLMSLLAWAVANRAVIDMQVDQAQVTAWLDLCLIISIALMAAIRVLCGEWIRRVESKHAQARRVVVVGDAAYLERWLPRAKREAGGYAIVATWASESSPQTEHGTSGALKTLVTKAKHRDFDELWLALPMSRQEEISRYIKALQHHFIDIRLFADVQNLPLFNPTATKVAGTTFIDLVTSPRHCEDVWSKSLFDRLFALCVLLLLSPVLLAIAALVKLTSRGPVFFRQRRKGVDGREFTILKFRSMHVHREAAGRLTQASKNDKRVTPIGRFLRKTSLDELPQFINVLFGQMSVVGPRPHALEHDDFYMRLIDGYMYRYRIKPGITGWAQINGARGETAQVECMARRVALDLFYIQHWSFWLDLKIVVMTVFNGFAGRNAY</sequence>
<dbReference type="PANTHER" id="PTHR30576:SF0">
    <property type="entry name" value="UNDECAPRENYL-PHOSPHATE N-ACETYLGALACTOSAMINYL 1-PHOSPHATE TRANSFERASE-RELATED"/>
    <property type="match status" value="1"/>
</dbReference>
<evidence type="ECO:0000256" key="5">
    <source>
        <dbReference type="ARBA" id="ARBA00022989"/>
    </source>
</evidence>
<dbReference type="Pfam" id="PF13727">
    <property type="entry name" value="CoA_binding_3"/>
    <property type="match status" value="1"/>
</dbReference>
<dbReference type="NCBIfam" id="TIGR03025">
    <property type="entry name" value="EPS_sugtrans"/>
    <property type="match status" value="1"/>
</dbReference>
<gene>
    <name evidence="9" type="ORF">ISP19_05205</name>
</gene>
<evidence type="ECO:0000256" key="6">
    <source>
        <dbReference type="ARBA" id="ARBA00023136"/>
    </source>
</evidence>
<organism evidence="9 10">
    <name type="scientific">Dyella flava</name>
    <dbReference type="NCBI Taxonomy" id="1920170"/>
    <lineage>
        <taxon>Bacteria</taxon>
        <taxon>Pseudomonadati</taxon>
        <taxon>Pseudomonadota</taxon>
        <taxon>Gammaproteobacteria</taxon>
        <taxon>Lysobacterales</taxon>
        <taxon>Rhodanobacteraceae</taxon>
        <taxon>Dyella</taxon>
    </lineage>
</organism>
<dbReference type="EC" id="2.7.8.31" evidence="9"/>
<evidence type="ECO:0000256" key="7">
    <source>
        <dbReference type="SAM" id="Phobius"/>
    </source>
</evidence>
<comment type="subcellular location">
    <subcellularLocation>
        <location evidence="1">Membrane</location>
        <topology evidence="1">Multi-pass membrane protein</topology>
    </subcellularLocation>
</comment>
<dbReference type="GO" id="GO:0089702">
    <property type="term" value="F:undecaprenyl-phosphate glucose phosphotransferase activity"/>
    <property type="evidence" value="ECO:0007669"/>
    <property type="project" value="UniProtKB-EC"/>
</dbReference>
<evidence type="ECO:0000259" key="8">
    <source>
        <dbReference type="Pfam" id="PF02397"/>
    </source>
</evidence>
<dbReference type="InterPro" id="IPR017475">
    <property type="entry name" value="EPS_sugar_tfrase"/>
</dbReference>
<keyword evidence="4 7" id="KW-0812">Transmembrane</keyword>
<keyword evidence="5 7" id="KW-1133">Transmembrane helix</keyword>
<evidence type="ECO:0000313" key="10">
    <source>
        <dbReference type="Proteomes" id="UP001430149"/>
    </source>
</evidence>
<dbReference type="EMBL" id="JADIKE010000029">
    <property type="protein sequence ID" value="MBM7124770.1"/>
    <property type="molecule type" value="Genomic_DNA"/>
</dbReference>
<proteinExistence type="inferred from homology"/>
<reference evidence="9" key="1">
    <citation type="submission" date="2020-10" db="EMBL/GenBank/DDBJ databases">
        <title>Phylogeny of dyella-like bacteria.</title>
        <authorList>
            <person name="Fu J."/>
        </authorList>
    </citation>
    <scope>NUCLEOTIDE SEQUENCE</scope>
    <source>
        <strain evidence="9">DHOC52</strain>
    </source>
</reference>
<feature type="transmembrane region" description="Helical" evidence="7">
    <location>
        <begin position="262"/>
        <end position="282"/>
    </location>
</feature>
<comment type="caution">
    <text evidence="9">The sequence shown here is derived from an EMBL/GenBank/DDBJ whole genome shotgun (WGS) entry which is preliminary data.</text>
</comment>
<dbReference type="PANTHER" id="PTHR30576">
    <property type="entry name" value="COLANIC BIOSYNTHESIS UDP-GLUCOSE LIPID CARRIER TRANSFERASE"/>
    <property type="match status" value="1"/>
</dbReference>
<dbReference type="InterPro" id="IPR017473">
    <property type="entry name" value="Undecaprenyl-P_gluc_Ptfrase"/>
</dbReference>
<accession>A0ABS2K0K0</accession>
<feature type="domain" description="Bacterial sugar transferase" evidence="8">
    <location>
        <begin position="256"/>
        <end position="439"/>
    </location>
</feature>